<evidence type="ECO:0000256" key="6">
    <source>
        <dbReference type="ARBA" id="ARBA00023229"/>
    </source>
</evidence>
<dbReference type="UniPathway" id="UPA00056">
    <property type="reaction ID" value="UER00096"/>
</dbReference>
<comment type="function">
    <text evidence="7">Converts 2C-methyl-D-erythritol 2,4-cyclodiphosphate (ME-2,4cPP) into 1-hydroxy-2-methyl-2-(E)-butenyl 4-diphosphate.</text>
</comment>
<dbReference type="InterPro" id="IPR011005">
    <property type="entry name" value="Dihydropteroate_synth-like_sf"/>
</dbReference>
<dbReference type="PANTHER" id="PTHR30454:SF0">
    <property type="entry name" value="4-HYDROXY-3-METHYLBUT-2-EN-1-YL DIPHOSPHATE SYNTHASE (FERREDOXIN), CHLOROPLASTIC"/>
    <property type="match status" value="1"/>
</dbReference>
<dbReference type="InterPro" id="IPR058578">
    <property type="entry name" value="IspG_TIM"/>
</dbReference>
<feature type="binding site" evidence="7">
    <location>
        <position position="367"/>
    </location>
    <ligand>
        <name>[4Fe-4S] cluster</name>
        <dbReference type="ChEBI" id="CHEBI:49883"/>
    </ligand>
</feature>
<dbReference type="EMBL" id="PEOG01000026">
    <property type="protein sequence ID" value="PIM53102.1"/>
    <property type="molecule type" value="Genomic_DNA"/>
</dbReference>
<evidence type="ECO:0000256" key="2">
    <source>
        <dbReference type="ARBA" id="ARBA00022723"/>
    </source>
</evidence>
<reference evidence="10 11" key="1">
    <citation type="submission" date="2017-11" db="EMBL/GenBank/DDBJ databases">
        <title>Draft genome sequence of Mitsuaria sp. HWN-4.</title>
        <authorList>
            <person name="Gundlapally S.R."/>
        </authorList>
    </citation>
    <scope>NUCLEOTIDE SEQUENCE [LARGE SCALE GENOMIC DNA]</scope>
    <source>
        <strain evidence="10 11">HWN-4</strain>
    </source>
</reference>
<sequence length="433" mass="46657">MDKPDTPDFAAADLSDLIAAAAPAARRSRQAQVRWGDRLVTIGGDAPVRVQSMTNTDTVDVIETAIQVKELAQAGSELVRITVNTPEAADAVPHIREQLDRMGIDVPLVGDFHYNGHRLLTEHPAMARALSKYRINPGNVGKGDKKDRQFAQMIEAAMQYDKVVRIGVNWGSLDQELLAQMMDDNAKRANPWDGKQVMYQALIQSALSSASYARELGMNPDNIIISCKVSGVQDLISVYRALSKRCDYALHLGLTEAGMGTKGTVASAAALSVLLQEGIGDTIRVSLTPQPGESRTQEVVVALEILQSLGLRAFNPSVTACPGCGRTTSTTFQELAKQIDDFLRAQMPVWREKYPGVENMKVAVMGCIVNGPGESKHADIGISLPGNGEAPAAPVFIDGEKALTLRGDNIAGEFHALVETYIEKRYGASTTTA</sequence>
<dbReference type="InterPro" id="IPR058579">
    <property type="entry name" value="IspG_C"/>
</dbReference>
<keyword evidence="11" id="KW-1185">Reference proteome</keyword>
<dbReference type="InterPro" id="IPR016425">
    <property type="entry name" value="IspG_bac"/>
</dbReference>
<dbReference type="PIRSF" id="PIRSF004640">
    <property type="entry name" value="IspG"/>
    <property type="match status" value="1"/>
</dbReference>
<dbReference type="GO" id="GO:0019288">
    <property type="term" value="P:isopentenyl diphosphate biosynthetic process, methylerythritol 4-phosphate pathway"/>
    <property type="evidence" value="ECO:0007669"/>
    <property type="project" value="UniProtKB-UniRule"/>
</dbReference>
<keyword evidence="5 7" id="KW-0411">Iron-sulfur</keyword>
<feature type="binding site" evidence="7">
    <location>
        <position position="321"/>
    </location>
    <ligand>
        <name>[4Fe-4S] cluster</name>
        <dbReference type="ChEBI" id="CHEBI:49883"/>
    </ligand>
</feature>
<dbReference type="GO" id="GO:0016114">
    <property type="term" value="P:terpenoid biosynthetic process"/>
    <property type="evidence" value="ECO:0007669"/>
    <property type="project" value="InterPro"/>
</dbReference>
<dbReference type="InterPro" id="IPR004588">
    <property type="entry name" value="IspG_bac-typ"/>
</dbReference>
<evidence type="ECO:0000259" key="9">
    <source>
        <dbReference type="Pfam" id="PF26540"/>
    </source>
</evidence>
<accession>A0A2G9C9S3</accession>
<evidence type="ECO:0000256" key="4">
    <source>
        <dbReference type="ARBA" id="ARBA00023004"/>
    </source>
</evidence>
<gene>
    <name evidence="7" type="primary">ispG</name>
    <name evidence="10" type="ORF">CS062_11275</name>
</gene>
<comment type="pathway">
    <text evidence="7">Isoprenoid biosynthesis; isopentenyl diphosphate biosynthesis via DXP pathway; isopentenyl diphosphate from 1-deoxy-D-xylulose 5-phosphate: step 5/6.</text>
</comment>
<dbReference type="EC" id="1.17.7.3" evidence="7"/>
<dbReference type="NCBIfam" id="NF001540">
    <property type="entry name" value="PRK00366.1"/>
    <property type="match status" value="1"/>
</dbReference>
<name>A0A2G9C9S3_9BURK</name>
<comment type="caution">
    <text evidence="10">The sequence shown here is derived from an EMBL/GenBank/DDBJ whole genome shotgun (WGS) entry which is preliminary data.</text>
</comment>
<feature type="binding site" evidence="7">
    <location>
        <position position="324"/>
    </location>
    <ligand>
        <name>[4Fe-4S] cluster</name>
        <dbReference type="ChEBI" id="CHEBI:49883"/>
    </ligand>
</feature>
<organism evidence="10 11">
    <name type="scientific">Roseateles chitinivorans</name>
    <dbReference type="NCBI Taxonomy" id="2917965"/>
    <lineage>
        <taxon>Bacteria</taxon>
        <taxon>Pseudomonadati</taxon>
        <taxon>Pseudomonadota</taxon>
        <taxon>Betaproteobacteria</taxon>
        <taxon>Burkholderiales</taxon>
        <taxon>Sphaerotilaceae</taxon>
        <taxon>Roseateles</taxon>
    </lineage>
</organism>
<keyword evidence="4 7" id="KW-0408">Iron</keyword>
<keyword evidence="1 7" id="KW-0004">4Fe-4S</keyword>
<dbReference type="SUPFAM" id="SSF56014">
    <property type="entry name" value="Nitrite and sulphite reductase 4Fe-4S domain-like"/>
    <property type="match status" value="1"/>
</dbReference>
<keyword evidence="6 7" id="KW-0414">Isoprene biosynthesis</keyword>
<dbReference type="GO" id="GO:0005506">
    <property type="term" value="F:iron ion binding"/>
    <property type="evidence" value="ECO:0007669"/>
    <property type="project" value="InterPro"/>
</dbReference>
<dbReference type="GO" id="GO:0141197">
    <property type="term" value="F:4-hydroxy-3-methylbut-2-enyl-diphosphate synthase activity (flavodoxin)"/>
    <property type="evidence" value="ECO:0007669"/>
    <property type="project" value="UniProtKB-EC"/>
</dbReference>
<dbReference type="AlphaFoldDB" id="A0A2G9C9S3"/>
<dbReference type="GO" id="GO:0051539">
    <property type="term" value="F:4 iron, 4 sulfur cluster binding"/>
    <property type="evidence" value="ECO:0007669"/>
    <property type="project" value="UniProtKB-UniRule"/>
</dbReference>
<keyword evidence="2 7" id="KW-0479">Metal-binding</keyword>
<evidence type="ECO:0000259" key="8">
    <source>
        <dbReference type="Pfam" id="PF04551"/>
    </source>
</evidence>
<feature type="domain" description="IspG TIM-barrel" evidence="8">
    <location>
        <begin position="40"/>
        <end position="302"/>
    </location>
</feature>
<evidence type="ECO:0000256" key="7">
    <source>
        <dbReference type="HAMAP-Rule" id="MF_00159"/>
    </source>
</evidence>
<comment type="catalytic activity">
    <reaction evidence="7">
        <text>(2E)-4-hydroxy-3-methylbut-2-enyl diphosphate + oxidized [flavodoxin] + H2O + 2 H(+) = 2-C-methyl-D-erythritol 2,4-cyclic diphosphate + reduced [flavodoxin]</text>
        <dbReference type="Rhea" id="RHEA:43604"/>
        <dbReference type="Rhea" id="RHEA-COMP:10622"/>
        <dbReference type="Rhea" id="RHEA-COMP:10623"/>
        <dbReference type="ChEBI" id="CHEBI:15377"/>
        <dbReference type="ChEBI" id="CHEBI:15378"/>
        <dbReference type="ChEBI" id="CHEBI:57618"/>
        <dbReference type="ChEBI" id="CHEBI:58210"/>
        <dbReference type="ChEBI" id="CHEBI:58483"/>
        <dbReference type="ChEBI" id="CHEBI:128753"/>
        <dbReference type="EC" id="1.17.7.3"/>
    </reaction>
</comment>
<evidence type="ECO:0000313" key="11">
    <source>
        <dbReference type="Proteomes" id="UP000231501"/>
    </source>
</evidence>
<dbReference type="Pfam" id="PF26540">
    <property type="entry name" value="GcpE_C"/>
    <property type="match status" value="1"/>
</dbReference>
<dbReference type="Gene3D" id="3.20.20.20">
    <property type="entry name" value="Dihydropteroate synthase-like"/>
    <property type="match status" value="1"/>
</dbReference>
<dbReference type="Pfam" id="PF04551">
    <property type="entry name" value="GcpE"/>
    <property type="match status" value="1"/>
</dbReference>
<evidence type="ECO:0000256" key="3">
    <source>
        <dbReference type="ARBA" id="ARBA00023002"/>
    </source>
</evidence>
<dbReference type="OrthoDB" id="9803214at2"/>
<evidence type="ECO:0000313" key="10">
    <source>
        <dbReference type="EMBL" id="PIM53102.1"/>
    </source>
</evidence>
<feature type="domain" description="IspG C-terminal" evidence="9">
    <location>
        <begin position="318"/>
        <end position="419"/>
    </location>
</feature>
<dbReference type="NCBIfam" id="TIGR00612">
    <property type="entry name" value="ispG_gcpE"/>
    <property type="match status" value="1"/>
</dbReference>
<dbReference type="Proteomes" id="UP000231501">
    <property type="component" value="Unassembled WGS sequence"/>
</dbReference>
<proteinExistence type="inferred from homology"/>
<dbReference type="RefSeq" id="WP_099861790.1">
    <property type="nucleotide sequence ID" value="NZ_PEOG01000026.1"/>
</dbReference>
<dbReference type="PANTHER" id="PTHR30454">
    <property type="entry name" value="4-HYDROXY-3-METHYLBUT-2-EN-1-YL DIPHOSPHATE SYNTHASE"/>
    <property type="match status" value="1"/>
</dbReference>
<comment type="similarity">
    <text evidence="7">Belongs to the IspG family.</text>
</comment>
<feature type="binding site" evidence="7">
    <location>
        <position position="374"/>
    </location>
    <ligand>
        <name>[4Fe-4S] cluster</name>
        <dbReference type="ChEBI" id="CHEBI:49883"/>
    </ligand>
</feature>
<dbReference type="Gene3D" id="3.30.413.10">
    <property type="entry name" value="Sulfite Reductase Hemoprotein, domain 1"/>
    <property type="match status" value="1"/>
</dbReference>
<dbReference type="HAMAP" id="MF_00159">
    <property type="entry name" value="IspG"/>
    <property type="match status" value="1"/>
</dbReference>
<dbReference type="FunFam" id="3.30.413.10:FF:000012">
    <property type="entry name" value="4-hydroxy-3-methylbut-2-en-1-yl diphosphate synthase (flavodoxin)"/>
    <property type="match status" value="1"/>
</dbReference>
<comment type="cofactor">
    <cofactor evidence="7">
        <name>[4Fe-4S] cluster</name>
        <dbReference type="ChEBI" id="CHEBI:49883"/>
    </cofactor>
    <text evidence="7">Binds 1 [4Fe-4S] cluster.</text>
</comment>
<keyword evidence="3 7" id="KW-0560">Oxidoreductase</keyword>
<dbReference type="GO" id="GO:0046429">
    <property type="term" value="F:4-hydroxy-3-methylbut-2-en-1-yl diphosphate synthase activity (ferredoxin)"/>
    <property type="evidence" value="ECO:0007669"/>
    <property type="project" value="UniProtKB-UniRule"/>
</dbReference>
<evidence type="ECO:0000256" key="5">
    <source>
        <dbReference type="ARBA" id="ARBA00023014"/>
    </source>
</evidence>
<evidence type="ECO:0000256" key="1">
    <source>
        <dbReference type="ARBA" id="ARBA00022485"/>
    </source>
</evidence>
<protein>
    <recommendedName>
        <fullName evidence="7">4-hydroxy-3-methylbut-2-en-1-yl diphosphate synthase (flavodoxin)</fullName>
        <ecNumber evidence="7">1.17.7.3</ecNumber>
    </recommendedName>
    <alternativeName>
        <fullName evidence="7">1-hydroxy-2-methyl-2-(E)-butenyl 4-diphosphate synthase</fullName>
    </alternativeName>
</protein>
<dbReference type="InterPro" id="IPR045854">
    <property type="entry name" value="NO2/SO3_Rdtase_4Fe4S_sf"/>
</dbReference>